<keyword evidence="9" id="KW-0418">Kinase</keyword>
<dbReference type="EMBL" id="SNXE01000012">
    <property type="protein sequence ID" value="TDP05038.1"/>
    <property type="molecule type" value="Genomic_DNA"/>
</dbReference>
<dbReference type="PROSITE" id="PS50894">
    <property type="entry name" value="HPT"/>
    <property type="match status" value="1"/>
</dbReference>
<dbReference type="InterPro" id="IPR013656">
    <property type="entry name" value="PAS_4"/>
</dbReference>
<comment type="subcellular location">
    <subcellularLocation>
        <location evidence="2">Cell membrane</location>
        <topology evidence="2">Multi-pass membrane protein</topology>
    </subcellularLocation>
</comment>
<dbReference type="PANTHER" id="PTHR45339">
    <property type="entry name" value="HYBRID SIGNAL TRANSDUCTION HISTIDINE KINASE J"/>
    <property type="match status" value="1"/>
</dbReference>
<dbReference type="Gene3D" id="3.40.50.2300">
    <property type="match status" value="1"/>
</dbReference>
<evidence type="ECO:0000313" key="23">
    <source>
        <dbReference type="EMBL" id="TDP05038.1"/>
    </source>
</evidence>
<dbReference type="SUPFAM" id="SSF47384">
    <property type="entry name" value="Homodimeric domain of signal transducing histidine kinase"/>
    <property type="match status" value="1"/>
</dbReference>
<evidence type="ECO:0000256" key="6">
    <source>
        <dbReference type="ARBA" id="ARBA00022679"/>
    </source>
</evidence>
<evidence type="ECO:0000256" key="13">
    <source>
        <dbReference type="ARBA" id="ARBA00023136"/>
    </source>
</evidence>
<dbReference type="InterPro" id="IPR013655">
    <property type="entry name" value="PAS_fold_3"/>
</dbReference>
<dbReference type="GO" id="GO:0005886">
    <property type="term" value="C:plasma membrane"/>
    <property type="evidence" value="ECO:0007669"/>
    <property type="project" value="UniProtKB-SubCell"/>
</dbReference>
<dbReference type="Pfam" id="PF02518">
    <property type="entry name" value="HATPase_c"/>
    <property type="match status" value="1"/>
</dbReference>
<dbReference type="PROSITE" id="PS50113">
    <property type="entry name" value="PAC"/>
    <property type="match status" value="1"/>
</dbReference>
<dbReference type="Pfam" id="PF08447">
    <property type="entry name" value="PAS_3"/>
    <property type="match status" value="1"/>
</dbReference>
<evidence type="ECO:0000256" key="10">
    <source>
        <dbReference type="ARBA" id="ARBA00022840"/>
    </source>
</evidence>
<dbReference type="GO" id="GO:0005524">
    <property type="term" value="F:ATP binding"/>
    <property type="evidence" value="ECO:0007669"/>
    <property type="project" value="UniProtKB-KW"/>
</dbReference>
<evidence type="ECO:0000256" key="8">
    <source>
        <dbReference type="ARBA" id="ARBA00022741"/>
    </source>
</evidence>
<dbReference type="PROSITE" id="PS50112">
    <property type="entry name" value="PAS"/>
    <property type="match status" value="2"/>
</dbReference>
<dbReference type="CDD" id="cd00130">
    <property type="entry name" value="PAS"/>
    <property type="match status" value="1"/>
</dbReference>
<evidence type="ECO:0000256" key="14">
    <source>
        <dbReference type="PROSITE-ProRule" id="PRU00110"/>
    </source>
</evidence>
<evidence type="ECO:0000256" key="12">
    <source>
        <dbReference type="ARBA" id="ARBA00023012"/>
    </source>
</evidence>
<feature type="compositionally biased region" description="Polar residues" evidence="17">
    <location>
        <begin position="676"/>
        <end position="687"/>
    </location>
</feature>
<protein>
    <recommendedName>
        <fullName evidence="3">histidine kinase</fullName>
        <ecNumber evidence="3">2.7.13.3</ecNumber>
    </recommendedName>
</protein>
<keyword evidence="8" id="KW-0547">Nucleotide-binding</keyword>
<dbReference type="FunFam" id="1.10.287.130:FF:000002">
    <property type="entry name" value="Two-component osmosensing histidine kinase"/>
    <property type="match status" value="1"/>
</dbReference>
<evidence type="ECO:0000256" key="11">
    <source>
        <dbReference type="ARBA" id="ARBA00022989"/>
    </source>
</evidence>
<feature type="domain" description="PAC" evidence="21">
    <location>
        <begin position="229"/>
        <end position="280"/>
    </location>
</feature>
<evidence type="ECO:0000256" key="2">
    <source>
        <dbReference type="ARBA" id="ARBA00004651"/>
    </source>
</evidence>
<dbReference type="AlphaFoldDB" id="A0A4V6PU18"/>
<dbReference type="PROSITE" id="PS50110">
    <property type="entry name" value="RESPONSE_REGULATORY"/>
    <property type="match status" value="1"/>
</dbReference>
<dbReference type="Pfam" id="PF08448">
    <property type="entry name" value="PAS_4"/>
    <property type="match status" value="1"/>
</dbReference>
<dbReference type="PROSITE" id="PS50109">
    <property type="entry name" value="HIS_KIN"/>
    <property type="match status" value="1"/>
</dbReference>
<keyword evidence="12" id="KW-0902">Two-component regulatory system</keyword>
<dbReference type="Pfam" id="PF01627">
    <property type="entry name" value="Hpt"/>
    <property type="match status" value="1"/>
</dbReference>
<feature type="coiled-coil region" evidence="16">
    <location>
        <begin position="268"/>
        <end position="298"/>
    </location>
</feature>
<dbReference type="PANTHER" id="PTHR45339:SF1">
    <property type="entry name" value="HYBRID SIGNAL TRANSDUCTION HISTIDINE KINASE J"/>
    <property type="match status" value="1"/>
</dbReference>
<evidence type="ECO:0000256" key="15">
    <source>
        <dbReference type="PROSITE-ProRule" id="PRU00169"/>
    </source>
</evidence>
<dbReference type="Pfam" id="PF00072">
    <property type="entry name" value="Response_reg"/>
    <property type="match status" value="1"/>
</dbReference>
<dbReference type="Proteomes" id="UP000295357">
    <property type="component" value="Unassembled WGS sequence"/>
</dbReference>
<evidence type="ECO:0000256" key="4">
    <source>
        <dbReference type="ARBA" id="ARBA00022475"/>
    </source>
</evidence>
<dbReference type="InterPro" id="IPR035965">
    <property type="entry name" value="PAS-like_dom_sf"/>
</dbReference>
<dbReference type="EC" id="2.7.13.3" evidence="3"/>
<dbReference type="OrthoDB" id="5290456at2"/>
<evidence type="ECO:0000256" key="17">
    <source>
        <dbReference type="SAM" id="MobiDB-lite"/>
    </source>
</evidence>
<dbReference type="CDD" id="cd00088">
    <property type="entry name" value="HPT"/>
    <property type="match status" value="1"/>
</dbReference>
<evidence type="ECO:0000259" key="22">
    <source>
        <dbReference type="PROSITE" id="PS50894"/>
    </source>
</evidence>
<organism evidence="23 24">
    <name type="scientific">Roseateles asaccharophilus</name>
    <dbReference type="NCBI Taxonomy" id="582607"/>
    <lineage>
        <taxon>Bacteria</taxon>
        <taxon>Pseudomonadati</taxon>
        <taxon>Pseudomonadota</taxon>
        <taxon>Betaproteobacteria</taxon>
        <taxon>Burkholderiales</taxon>
        <taxon>Sphaerotilaceae</taxon>
        <taxon>Roseateles</taxon>
    </lineage>
</organism>
<keyword evidence="13" id="KW-0472">Membrane</keyword>
<sequence length="811" mass="89016">MSGAERPIEEQAASVGTEAAWPGPLMAGDLQQLSDQLPLGMLVMDSGQGRLLHVNAEAERLLGLRRSQLLGHAAGEVLPSALAALCLPPRWRALENSSRHAAREALWLPNAKGPRWVQLQRSLIPWRGLRRPAGMLTLSDHSAQRQLERALQESDTRFREVTEAVSECLFVTTPDWDRLHFSSPLLLDLLGLSTLDLAQGPRQFERRIHPEDLGLYARRLSAQARGEASDLILRILHPAKGLRWMRLRCRPQRHPGGQTLVYGILADISEEQQQHRELAQARDQAEAASRAKSEFMANMSHEIRTPLNGMLGMTELLLGTALSRQQRGYAEAALRSAQDLLGLIDEVLDFASAQAGQLRLQPGPYAPAMLARQCLDAVRPATEARGLALRLDLPDRLPEQAWGDARRIRQTLMELLLNALKFTVSGEIGLRLEPQGATLHWHVSDTGVGMAPELLQRLFQPFTQGNASLSRQHEGAGMGLALAAQLAELMQGRLQARSEPGRGSLFTLSLPLGDSGGRQSHTQASAPEACILVVEDNPVNQQISTEMLERLGYRWRVCEDAHSGLRALCEQRFDLVMMDIHMPGMDGTQALRLFRGGPQPDYAFISERHTPVIAVTANALGGDGSRWREHGFDDYLPKPFRIDQLQHMLQRCIAVDNTRKLDLERANPAENPPPTDGTSMSAQSASAANPVPRLDPEAIARLRELDPGGANHLLERVVAAYLKSLDRLLPDLAQARAAGAQGLDLAAVRHVAHTLKSSSASLGAMQLSQRCADIEAMARQGQTEGLDILLDGMHDEVALVREALNELLATP</sequence>
<keyword evidence="5 15" id="KW-0597">Phosphoprotein</keyword>
<evidence type="ECO:0000259" key="20">
    <source>
        <dbReference type="PROSITE" id="PS50112"/>
    </source>
</evidence>
<evidence type="ECO:0000256" key="5">
    <source>
        <dbReference type="ARBA" id="ARBA00022553"/>
    </source>
</evidence>
<gene>
    <name evidence="23" type="ORF">DFR39_11270</name>
</gene>
<feature type="domain" description="PAS" evidence="20">
    <location>
        <begin position="26"/>
        <end position="71"/>
    </location>
</feature>
<dbReference type="PRINTS" id="PR00344">
    <property type="entry name" value="BCTRLSENSOR"/>
</dbReference>
<evidence type="ECO:0000256" key="16">
    <source>
        <dbReference type="SAM" id="Coils"/>
    </source>
</evidence>
<name>A0A4V6PU18_9BURK</name>
<keyword evidence="4" id="KW-1003">Cell membrane</keyword>
<dbReference type="InterPro" id="IPR005467">
    <property type="entry name" value="His_kinase_dom"/>
</dbReference>
<evidence type="ECO:0000256" key="1">
    <source>
        <dbReference type="ARBA" id="ARBA00000085"/>
    </source>
</evidence>
<dbReference type="Pfam" id="PF00512">
    <property type="entry name" value="HisKA"/>
    <property type="match status" value="1"/>
</dbReference>
<evidence type="ECO:0000313" key="24">
    <source>
        <dbReference type="Proteomes" id="UP000295357"/>
    </source>
</evidence>
<dbReference type="GO" id="GO:0000155">
    <property type="term" value="F:phosphorelay sensor kinase activity"/>
    <property type="evidence" value="ECO:0007669"/>
    <property type="project" value="InterPro"/>
</dbReference>
<dbReference type="InterPro" id="IPR036097">
    <property type="entry name" value="HisK_dim/P_sf"/>
</dbReference>
<accession>A0A4V6PU18</accession>
<dbReference type="InterPro" id="IPR000014">
    <property type="entry name" value="PAS"/>
</dbReference>
<feature type="modified residue" description="4-aspartylphosphate" evidence="15">
    <location>
        <position position="579"/>
    </location>
</feature>
<feature type="region of interest" description="Disordered" evidence="17">
    <location>
        <begin position="663"/>
        <end position="690"/>
    </location>
</feature>
<evidence type="ECO:0000259" key="21">
    <source>
        <dbReference type="PROSITE" id="PS50113"/>
    </source>
</evidence>
<dbReference type="SMART" id="SM00388">
    <property type="entry name" value="HisKA"/>
    <property type="match status" value="1"/>
</dbReference>
<dbReference type="Gene3D" id="3.30.450.20">
    <property type="entry name" value="PAS domain"/>
    <property type="match status" value="2"/>
</dbReference>
<feature type="domain" description="Histidine kinase" evidence="18">
    <location>
        <begin position="298"/>
        <end position="514"/>
    </location>
</feature>
<dbReference type="InterPro" id="IPR003594">
    <property type="entry name" value="HATPase_dom"/>
</dbReference>
<dbReference type="NCBIfam" id="TIGR00229">
    <property type="entry name" value="sensory_box"/>
    <property type="match status" value="1"/>
</dbReference>
<evidence type="ECO:0000259" key="19">
    <source>
        <dbReference type="PROSITE" id="PS50110"/>
    </source>
</evidence>
<dbReference type="InterPro" id="IPR011006">
    <property type="entry name" value="CheY-like_superfamily"/>
</dbReference>
<dbReference type="InterPro" id="IPR008207">
    <property type="entry name" value="Sig_transdc_His_kin_Hpt_dom"/>
</dbReference>
<dbReference type="Gene3D" id="1.20.120.160">
    <property type="entry name" value="HPT domain"/>
    <property type="match status" value="1"/>
</dbReference>
<dbReference type="InterPro" id="IPR036890">
    <property type="entry name" value="HATPase_C_sf"/>
</dbReference>
<dbReference type="SMART" id="SM00448">
    <property type="entry name" value="REC"/>
    <property type="match status" value="1"/>
</dbReference>
<dbReference type="SUPFAM" id="SSF47226">
    <property type="entry name" value="Histidine-containing phosphotransfer domain, HPT domain"/>
    <property type="match status" value="1"/>
</dbReference>
<keyword evidence="11" id="KW-1133">Transmembrane helix</keyword>
<evidence type="ECO:0000256" key="7">
    <source>
        <dbReference type="ARBA" id="ARBA00022692"/>
    </source>
</evidence>
<keyword evidence="24" id="KW-1185">Reference proteome</keyword>
<dbReference type="CDD" id="cd00082">
    <property type="entry name" value="HisKA"/>
    <property type="match status" value="1"/>
</dbReference>
<evidence type="ECO:0000259" key="18">
    <source>
        <dbReference type="PROSITE" id="PS50109"/>
    </source>
</evidence>
<proteinExistence type="predicted"/>
<feature type="modified residue" description="Phosphohistidine" evidence="14">
    <location>
        <position position="753"/>
    </location>
</feature>
<dbReference type="InterPro" id="IPR036641">
    <property type="entry name" value="HPT_dom_sf"/>
</dbReference>
<keyword evidence="7" id="KW-0812">Transmembrane</keyword>
<feature type="domain" description="PAS" evidence="20">
    <location>
        <begin position="154"/>
        <end position="227"/>
    </location>
</feature>
<dbReference type="InterPro" id="IPR003661">
    <property type="entry name" value="HisK_dim/P_dom"/>
</dbReference>
<dbReference type="InterPro" id="IPR000700">
    <property type="entry name" value="PAS-assoc_C"/>
</dbReference>
<evidence type="ECO:0000256" key="3">
    <source>
        <dbReference type="ARBA" id="ARBA00012438"/>
    </source>
</evidence>
<keyword evidence="10" id="KW-0067">ATP-binding</keyword>
<feature type="domain" description="Response regulatory" evidence="19">
    <location>
        <begin position="530"/>
        <end position="653"/>
    </location>
</feature>
<comment type="catalytic activity">
    <reaction evidence="1">
        <text>ATP + protein L-histidine = ADP + protein N-phospho-L-histidine.</text>
        <dbReference type="EC" id="2.7.13.3"/>
    </reaction>
</comment>
<evidence type="ECO:0000256" key="9">
    <source>
        <dbReference type="ARBA" id="ARBA00022777"/>
    </source>
</evidence>
<reference evidence="23 24" key="1">
    <citation type="submission" date="2019-03" db="EMBL/GenBank/DDBJ databases">
        <title>Genomic Encyclopedia of Type Strains, Phase IV (KMG-IV): sequencing the most valuable type-strain genomes for metagenomic binning, comparative biology and taxonomic classification.</title>
        <authorList>
            <person name="Goeker M."/>
        </authorList>
    </citation>
    <scope>NUCLEOTIDE SEQUENCE [LARGE SCALE GENOMIC DNA]</scope>
    <source>
        <strain evidence="23 24">DSM 25082</strain>
    </source>
</reference>
<keyword evidence="6" id="KW-0808">Transferase</keyword>
<dbReference type="InterPro" id="IPR001789">
    <property type="entry name" value="Sig_transdc_resp-reg_receiver"/>
</dbReference>
<comment type="caution">
    <text evidence="23">The sequence shown here is derived from an EMBL/GenBank/DDBJ whole genome shotgun (WGS) entry which is preliminary data.</text>
</comment>
<dbReference type="CDD" id="cd17546">
    <property type="entry name" value="REC_hyHK_CKI1_RcsC-like"/>
    <property type="match status" value="1"/>
</dbReference>
<dbReference type="SMART" id="SM00387">
    <property type="entry name" value="HATPase_c"/>
    <property type="match status" value="1"/>
</dbReference>
<dbReference type="Gene3D" id="1.10.287.130">
    <property type="match status" value="1"/>
</dbReference>
<dbReference type="SUPFAM" id="SSF52172">
    <property type="entry name" value="CheY-like"/>
    <property type="match status" value="1"/>
</dbReference>
<dbReference type="SMART" id="SM00091">
    <property type="entry name" value="PAS"/>
    <property type="match status" value="2"/>
</dbReference>
<dbReference type="InterPro" id="IPR004358">
    <property type="entry name" value="Sig_transdc_His_kin-like_C"/>
</dbReference>
<dbReference type="Gene3D" id="3.30.565.10">
    <property type="entry name" value="Histidine kinase-like ATPase, C-terminal domain"/>
    <property type="match status" value="1"/>
</dbReference>
<dbReference type="SUPFAM" id="SSF55785">
    <property type="entry name" value="PYP-like sensor domain (PAS domain)"/>
    <property type="match status" value="2"/>
</dbReference>
<feature type="region of interest" description="Disordered" evidence="17">
    <location>
        <begin position="1"/>
        <end position="20"/>
    </location>
</feature>
<keyword evidence="16" id="KW-0175">Coiled coil</keyword>
<dbReference type="SUPFAM" id="SSF55874">
    <property type="entry name" value="ATPase domain of HSP90 chaperone/DNA topoisomerase II/histidine kinase"/>
    <property type="match status" value="1"/>
</dbReference>
<feature type="domain" description="HPt" evidence="22">
    <location>
        <begin position="710"/>
        <end position="807"/>
    </location>
</feature>